<evidence type="ECO:0000313" key="3">
    <source>
        <dbReference type="Proteomes" id="UP000824136"/>
    </source>
</evidence>
<comment type="caution">
    <text evidence="2">The sequence shown here is derived from an EMBL/GenBank/DDBJ whole genome shotgun (WGS) entry which is preliminary data.</text>
</comment>
<proteinExistence type="predicted"/>
<evidence type="ECO:0000313" key="2">
    <source>
        <dbReference type="EMBL" id="HIT58501.1"/>
    </source>
</evidence>
<gene>
    <name evidence="2" type="ORF">IAC39_02125</name>
</gene>
<dbReference type="Proteomes" id="UP000824136">
    <property type="component" value="Unassembled WGS sequence"/>
</dbReference>
<feature type="signal peptide" evidence="1">
    <location>
        <begin position="1"/>
        <end position="20"/>
    </location>
</feature>
<sequence>MKLKKIAAMLLCLLTFSACMTGCADEENPPEQDEPEIQYGEDDVAKLAVYTKESSEGYSSYIAESVHMAVSFDGKTYEPLFYDYGMLFSECEFSDLDGIVSTGVLDPQIYLDGDEYVIYAKEYTREKTDLGDYGTEIKLNDTGKYIAYHGHTSLTDGARVDGIRRVHFSADGSPVLDMTAEQDLPTEEQAVTITVIVE</sequence>
<reference evidence="2" key="2">
    <citation type="journal article" date="2021" name="PeerJ">
        <title>Extensive microbial diversity within the chicken gut microbiome revealed by metagenomics and culture.</title>
        <authorList>
            <person name="Gilroy R."/>
            <person name="Ravi A."/>
            <person name="Getino M."/>
            <person name="Pursley I."/>
            <person name="Horton D.L."/>
            <person name="Alikhan N.F."/>
            <person name="Baker D."/>
            <person name="Gharbi K."/>
            <person name="Hall N."/>
            <person name="Watson M."/>
            <person name="Adriaenssens E.M."/>
            <person name="Foster-Nyarko E."/>
            <person name="Jarju S."/>
            <person name="Secka A."/>
            <person name="Antonio M."/>
            <person name="Oren A."/>
            <person name="Chaudhuri R.R."/>
            <person name="La Ragione R."/>
            <person name="Hildebrand F."/>
            <person name="Pallen M.J."/>
        </authorList>
    </citation>
    <scope>NUCLEOTIDE SEQUENCE</scope>
    <source>
        <strain evidence="2">CHK33-4379</strain>
    </source>
</reference>
<evidence type="ECO:0008006" key="4">
    <source>
        <dbReference type="Google" id="ProtNLM"/>
    </source>
</evidence>
<reference evidence="2" key="1">
    <citation type="submission" date="2020-10" db="EMBL/GenBank/DDBJ databases">
        <authorList>
            <person name="Gilroy R."/>
        </authorList>
    </citation>
    <scope>NUCLEOTIDE SEQUENCE</scope>
    <source>
        <strain evidence="2">CHK33-4379</strain>
    </source>
</reference>
<keyword evidence="1" id="KW-0732">Signal</keyword>
<accession>A0A9D1GS93</accession>
<dbReference type="EMBL" id="DVLL01000010">
    <property type="protein sequence ID" value="HIT58501.1"/>
    <property type="molecule type" value="Genomic_DNA"/>
</dbReference>
<organism evidence="2 3">
    <name type="scientific">Candidatus Faeciplasma pullistercoris</name>
    <dbReference type="NCBI Taxonomy" id="2840800"/>
    <lineage>
        <taxon>Bacteria</taxon>
        <taxon>Bacillati</taxon>
        <taxon>Bacillota</taxon>
        <taxon>Clostridia</taxon>
        <taxon>Eubacteriales</taxon>
        <taxon>Oscillospiraceae</taxon>
        <taxon>Oscillospiraceae incertae sedis</taxon>
        <taxon>Candidatus Faeciplasma</taxon>
    </lineage>
</organism>
<dbReference type="AlphaFoldDB" id="A0A9D1GS93"/>
<name>A0A9D1GS93_9FIRM</name>
<protein>
    <recommendedName>
        <fullName evidence="4">Lipoprotein</fullName>
    </recommendedName>
</protein>
<evidence type="ECO:0000256" key="1">
    <source>
        <dbReference type="SAM" id="SignalP"/>
    </source>
</evidence>
<feature type="chain" id="PRO_5039393440" description="Lipoprotein" evidence="1">
    <location>
        <begin position="21"/>
        <end position="198"/>
    </location>
</feature>
<dbReference type="PROSITE" id="PS51257">
    <property type="entry name" value="PROKAR_LIPOPROTEIN"/>
    <property type="match status" value="1"/>
</dbReference>